<dbReference type="EMBL" id="OZ023713">
    <property type="protein sequence ID" value="CAK9862323.1"/>
    <property type="molecule type" value="Genomic_DNA"/>
</dbReference>
<keyword evidence="3" id="KW-1185">Reference proteome</keyword>
<evidence type="ECO:0000313" key="2">
    <source>
        <dbReference type="EMBL" id="CAK9862323.1"/>
    </source>
</evidence>
<evidence type="ECO:0008006" key="4">
    <source>
        <dbReference type="Google" id="ProtNLM"/>
    </source>
</evidence>
<feature type="region of interest" description="Disordered" evidence="1">
    <location>
        <begin position="59"/>
        <end position="144"/>
    </location>
</feature>
<dbReference type="InterPro" id="IPR005019">
    <property type="entry name" value="Adenine_glyco"/>
</dbReference>
<feature type="compositionally biased region" description="Polar residues" evidence="1">
    <location>
        <begin position="96"/>
        <end position="117"/>
    </location>
</feature>
<evidence type="ECO:0000256" key="1">
    <source>
        <dbReference type="SAM" id="MobiDB-lite"/>
    </source>
</evidence>
<dbReference type="PANTHER" id="PTHR31116:SF29">
    <property type="entry name" value="DNA GLYCOSYLASE SUPERFAMILY PROTEIN"/>
    <property type="match status" value="1"/>
</dbReference>
<dbReference type="Proteomes" id="UP001497522">
    <property type="component" value="Chromosome 12"/>
</dbReference>
<name>A0ABP1AIG3_9BRYO</name>
<reference evidence="2" key="1">
    <citation type="submission" date="2024-03" db="EMBL/GenBank/DDBJ databases">
        <authorList>
            <consortium name="ELIXIR-Norway"/>
            <consortium name="Elixir Norway"/>
        </authorList>
    </citation>
    <scope>NUCLEOTIDE SEQUENCE</scope>
</reference>
<organism evidence="2 3">
    <name type="scientific">Sphagnum jensenii</name>
    <dbReference type="NCBI Taxonomy" id="128206"/>
    <lineage>
        <taxon>Eukaryota</taxon>
        <taxon>Viridiplantae</taxon>
        <taxon>Streptophyta</taxon>
        <taxon>Embryophyta</taxon>
        <taxon>Bryophyta</taxon>
        <taxon>Sphagnophytina</taxon>
        <taxon>Sphagnopsida</taxon>
        <taxon>Sphagnales</taxon>
        <taxon>Sphagnaceae</taxon>
        <taxon>Sphagnum</taxon>
    </lineage>
</organism>
<feature type="compositionally biased region" description="Low complexity" evidence="1">
    <location>
        <begin position="118"/>
        <end position="132"/>
    </location>
</feature>
<evidence type="ECO:0000313" key="3">
    <source>
        <dbReference type="Proteomes" id="UP001497522"/>
    </source>
</evidence>
<feature type="compositionally biased region" description="Low complexity" evidence="1">
    <location>
        <begin position="1"/>
        <end position="31"/>
    </location>
</feature>
<accession>A0ABP1AIG3</accession>
<sequence length="422" mass="46423">MKGKHNNNNIAKGNNNAKRSNSNNNNSNNTKENMKTKSISSSSVPGQFVKFSSLMNQLARTSPSLSTTSSSLRSSRSSQLPPSSPSASSPSDMTKPRSTPVNKSISRAPSPSRGGSQSSVASASTARPSSPSLCRPKPQASSLSPLTLNAKKRCGWITSQSDWAMVAYHDEEWGMPTYDDKLLFELMLLEGAQADLNWSSILALRDDFRVAFAGFDPAVVAKFDEKKIANLIANPRILIPEAKVRGAVDNAKRIVEIAQECGSLSEFLWGFVNHKPVVNHYKLSKQVPVKTPKSEALSNELVQRGFRFVGPTTIYALMQAAGLVNDHLVTCFRHEECAAMNNISPSTDPHVEIQPKKDRWNRTDDNLWTFPSTFDSKNLPASEPGPWLNLPVMDNNSRLSSSPYEPVWAELPMIEEAFEDEI</sequence>
<dbReference type="Pfam" id="PF03352">
    <property type="entry name" value="Adenine_glyco"/>
    <property type="match status" value="1"/>
</dbReference>
<dbReference type="Gene3D" id="1.10.340.30">
    <property type="entry name" value="Hypothetical protein, domain 2"/>
    <property type="match status" value="1"/>
</dbReference>
<dbReference type="SUPFAM" id="SSF48150">
    <property type="entry name" value="DNA-glycosylase"/>
    <property type="match status" value="1"/>
</dbReference>
<proteinExistence type="predicted"/>
<dbReference type="InterPro" id="IPR011257">
    <property type="entry name" value="DNA_glycosylase"/>
</dbReference>
<feature type="compositionally biased region" description="Low complexity" evidence="1">
    <location>
        <begin position="60"/>
        <end position="91"/>
    </location>
</feature>
<protein>
    <recommendedName>
        <fullName evidence="4">DNA-3-methyladenine glycosylase I</fullName>
    </recommendedName>
</protein>
<dbReference type="PANTHER" id="PTHR31116">
    <property type="entry name" value="OS04G0501200 PROTEIN"/>
    <property type="match status" value="1"/>
</dbReference>
<gene>
    <name evidence="2" type="ORF">CSSPJE1EN2_LOCUS5318</name>
</gene>
<feature type="region of interest" description="Disordered" evidence="1">
    <location>
        <begin position="1"/>
        <end position="43"/>
    </location>
</feature>